<dbReference type="OrthoDB" id="2414723at2759"/>
<keyword evidence="3" id="KW-0853">WD repeat</keyword>
<dbReference type="EMBL" id="HG806036">
    <property type="protein sequence ID" value="CDW56403.1"/>
    <property type="molecule type" value="Genomic_DNA"/>
</dbReference>
<dbReference type="InterPro" id="IPR003131">
    <property type="entry name" value="T1-type_BTB"/>
</dbReference>
<dbReference type="PANTHER" id="PTHR15859">
    <property type="entry name" value="SETA BINDING PROTEIN 1"/>
    <property type="match status" value="1"/>
</dbReference>
<evidence type="ECO:0000259" key="5">
    <source>
        <dbReference type="PROSITE" id="PS50097"/>
    </source>
</evidence>
<dbReference type="SMART" id="SM00225">
    <property type="entry name" value="BTB"/>
    <property type="match status" value="1"/>
</dbReference>
<dbReference type="GO" id="GO:0051260">
    <property type="term" value="P:protein homooligomerization"/>
    <property type="evidence" value="ECO:0007669"/>
    <property type="project" value="InterPro"/>
</dbReference>
<evidence type="ECO:0000256" key="3">
    <source>
        <dbReference type="ARBA" id="ARBA00022574"/>
    </source>
</evidence>
<dbReference type="PROSITE" id="PS50097">
    <property type="entry name" value="BTB"/>
    <property type="match status" value="1"/>
</dbReference>
<dbReference type="SUPFAM" id="SSF50978">
    <property type="entry name" value="WD40 repeat-like"/>
    <property type="match status" value="1"/>
</dbReference>
<feature type="domain" description="BTB" evidence="5">
    <location>
        <begin position="6"/>
        <end position="77"/>
    </location>
</feature>
<keyword evidence="7" id="KW-1185">Reference proteome</keyword>
<sequence length="277" mass="31105">MFLNGQDAIIKLNVGGTHFTTSRNTLTWIPDTFFTSLLSGRIPTLKDDSGAIFIDRDPKLFHIILNYMRSKQVDLREVEVVALRHEAQFYGIGPLGTFSAKHSLRHTCIYRWLAIVRPTSGNWLEIAYGTSAGTVRIIAQHPETAGQPPKLFQTFTVHRSRVSRIALTTAYLISGWNKLCSLSFLAKRSENFVTVCTEYNHVRSWKLSRFRGMINTQPSSTPLASFKVMTLESADADGDNVLDVGPFGDKDSEQVFVQKVVPDTCQLYIRLASTGER</sequence>
<dbReference type="InterPro" id="IPR000210">
    <property type="entry name" value="BTB/POZ_dom"/>
</dbReference>
<keyword evidence="4" id="KW-0677">Repeat</keyword>
<dbReference type="FunFam" id="3.30.710.10:FF:000038">
    <property type="entry name" value="BTB/POZ domain-containing protein KCTD3 isoform X1"/>
    <property type="match status" value="1"/>
</dbReference>
<organism evidence="6 7">
    <name type="scientific">Trichuris trichiura</name>
    <name type="common">Whipworm</name>
    <name type="synonym">Trichocephalus trichiurus</name>
    <dbReference type="NCBI Taxonomy" id="36087"/>
    <lineage>
        <taxon>Eukaryota</taxon>
        <taxon>Metazoa</taxon>
        <taxon>Ecdysozoa</taxon>
        <taxon>Nematoda</taxon>
        <taxon>Enoplea</taxon>
        <taxon>Dorylaimia</taxon>
        <taxon>Trichinellida</taxon>
        <taxon>Trichuridae</taxon>
        <taxon>Trichuris</taxon>
    </lineage>
</organism>
<dbReference type="STRING" id="36087.A0A077Z9Q7"/>
<dbReference type="Proteomes" id="UP000030665">
    <property type="component" value="Unassembled WGS sequence"/>
</dbReference>
<keyword evidence="2" id="KW-0597">Phosphoprotein</keyword>
<accession>A0A077Z9Q7</accession>
<evidence type="ECO:0000256" key="4">
    <source>
        <dbReference type="ARBA" id="ARBA00022737"/>
    </source>
</evidence>
<comment type="similarity">
    <text evidence="1">Belongs to the KCTD3 family.</text>
</comment>
<evidence type="ECO:0000313" key="7">
    <source>
        <dbReference type="Proteomes" id="UP000030665"/>
    </source>
</evidence>
<protein>
    <submittedName>
        <fullName evidence="6">BTB</fullName>
    </submittedName>
</protein>
<evidence type="ECO:0000256" key="1">
    <source>
        <dbReference type="ARBA" id="ARBA00009572"/>
    </source>
</evidence>
<dbReference type="PANTHER" id="PTHR15859:SF1">
    <property type="entry name" value="BTB DOMAIN-CONTAINING PROTEIN"/>
    <property type="match status" value="1"/>
</dbReference>
<dbReference type="CDD" id="cd18363">
    <property type="entry name" value="BTB_POZ_KCTD3-like"/>
    <property type="match status" value="1"/>
</dbReference>
<dbReference type="InterPro" id="IPR047876">
    <property type="entry name" value="SHKBP1/KCTD3"/>
</dbReference>
<dbReference type="InterPro" id="IPR011333">
    <property type="entry name" value="SKP1/BTB/POZ_sf"/>
</dbReference>
<dbReference type="AlphaFoldDB" id="A0A077Z9Q7"/>
<dbReference type="Gene3D" id="3.30.710.10">
    <property type="entry name" value="Potassium Channel Kv1.1, Chain A"/>
    <property type="match status" value="1"/>
</dbReference>
<name>A0A077Z9Q7_TRITR</name>
<gene>
    <name evidence="6" type="ORF">TTRE_0000468101</name>
</gene>
<proteinExistence type="inferred from homology"/>
<reference evidence="6" key="1">
    <citation type="submission" date="2014-01" db="EMBL/GenBank/DDBJ databases">
        <authorList>
            <person name="Aslett M."/>
        </authorList>
    </citation>
    <scope>NUCLEOTIDE SEQUENCE</scope>
</reference>
<dbReference type="SUPFAM" id="SSF54695">
    <property type="entry name" value="POZ domain"/>
    <property type="match status" value="1"/>
</dbReference>
<evidence type="ECO:0000313" key="6">
    <source>
        <dbReference type="EMBL" id="CDW56403.1"/>
    </source>
</evidence>
<dbReference type="InterPro" id="IPR036322">
    <property type="entry name" value="WD40_repeat_dom_sf"/>
</dbReference>
<reference evidence="6" key="2">
    <citation type="submission" date="2014-03" db="EMBL/GenBank/DDBJ databases">
        <title>The whipworm genome and dual-species transcriptomics of an intimate host-pathogen interaction.</title>
        <authorList>
            <person name="Foth B.J."/>
            <person name="Tsai I.J."/>
            <person name="Reid A.J."/>
            <person name="Bancroft A.J."/>
            <person name="Nichol S."/>
            <person name="Tracey A."/>
            <person name="Holroyd N."/>
            <person name="Cotton J.A."/>
            <person name="Stanley E.J."/>
            <person name="Zarowiecki M."/>
            <person name="Liu J.Z."/>
            <person name="Huckvale T."/>
            <person name="Cooper P.J."/>
            <person name="Grencis R.K."/>
            <person name="Berriman M."/>
        </authorList>
    </citation>
    <scope>NUCLEOTIDE SEQUENCE [LARGE SCALE GENOMIC DNA]</scope>
</reference>
<evidence type="ECO:0000256" key="2">
    <source>
        <dbReference type="ARBA" id="ARBA00022553"/>
    </source>
</evidence>
<dbReference type="Pfam" id="PF02214">
    <property type="entry name" value="BTB_2"/>
    <property type="match status" value="1"/>
</dbReference>